<comment type="caution">
    <text evidence="1">The sequence shown here is derived from an EMBL/GenBank/DDBJ whole genome shotgun (WGS) entry which is preliminary data.</text>
</comment>
<protein>
    <submittedName>
        <fullName evidence="1">Uncharacterized protein</fullName>
    </submittedName>
</protein>
<evidence type="ECO:0000313" key="1">
    <source>
        <dbReference type="EMBL" id="MEU6803639.1"/>
    </source>
</evidence>
<dbReference type="EMBL" id="JBEYXT010000102">
    <property type="protein sequence ID" value="MEU6803639.1"/>
    <property type="molecule type" value="Genomic_DNA"/>
</dbReference>
<accession>A0ABV3B2H8</accession>
<evidence type="ECO:0000313" key="2">
    <source>
        <dbReference type="Proteomes" id="UP001551189"/>
    </source>
</evidence>
<proteinExistence type="predicted"/>
<organism evidence="1 2">
    <name type="scientific">Streptomyces neyagawaensis</name>
    <dbReference type="NCBI Taxonomy" id="42238"/>
    <lineage>
        <taxon>Bacteria</taxon>
        <taxon>Bacillati</taxon>
        <taxon>Actinomycetota</taxon>
        <taxon>Actinomycetes</taxon>
        <taxon>Kitasatosporales</taxon>
        <taxon>Streptomycetaceae</taxon>
        <taxon>Streptomyces</taxon>
    </lineage>
</organism>
<name>A0ABV3B2H8_9ACTN</name>
<gene>
    <name evidence="1" type="ORF">ABZ931_21885</name>
</gene>
<reference evidence="1 2" key="1">
    <citation type="submission" date="2024-06" db="EMBL/GenBank/DDBJ databases">
        <title>The Natural Products Discovery Center: Release of the First 8490 Sequenced Strains for Exploring Actinobacteria Biosynthetic Diversity.</title>
        <authorList>
            <person name="Kalkreuter E."/>
            <person name="Kautsar S.A."/>
            <person name="Yang D."/>
            <person name="Bader C.D."/>
            <person name="Teijaro C.N."/>
            <person name="Fluegel L."/>
            <person name="Davis C.M."/>
            <person name="Simpson J.R."/>
            <person name="Lauterbach L."/>
            <person name="Steele A.D."/>
            <person name="Gui C."/>
            <person name="Meng S."/>
            <person name="Li G."/>
            <person name="Viehrig K."/>
            <person name="Ye F."/>
            <person name="Su P."/>
            <person name="Kiefer A.F."/>
            <person name="Nichols A."/>
            <person name="Cepeda A.J."/>
            <person name="Yan W."/>
            <person name="Fan B."/>
            <person name="Jiang Y."/>
            <person name="Adhikari A."/>
            <person name="Zheng C.-J."/>
            <person name="Schuster L."/>
            <person name="Cowan T.M."/>
            <person name="Smanski M.J."/>
            <person name="Chevrette M.G."/>
            <person name="De Carvalho L.P.S."/>
            <person name="Shen B."/>
        </authorList>
    </citation>
    <scope>NUCLEOTIDE SEQUENCE [LARGE SCALE GENOMIC DNA]</scope>
    <source>
        <strain evidence="1 2">NPDC046851</strain>
    </source>
</reference>
<dbReference type="RefSeq" id="WP_359697673.1">
    <property type="nucleotide sequence ID" value="NZ_JBEYXT010000102.1"/>
</dbReference>
<sequence length="42" mass="4491">MQKNRSARQDESKGQKSALGIALAGVSAVANLIRLVLDLVRL</sequence>
<dbReference type="Proteomes" id="UP001551189">
    <property type="component" value="Unassembled WGS sequence"/>
</dbReference>
<keyword evidence="2" id="KW-1185">Reference proteome</keyword>